<dbReference type="PANTHER" id="PTHR44858:SF1">
    <property type="entry name" value="UDP-N-ACETYLGLUCOSAMINE--PEPTIDE N-ACETYLGLUCOSAMINYLTRANSFERASE SPINDLY-RELATED"/>
    <property type="match status" value="1"/>
</dbReference>
<organism evidence="4 5">
    <name type="scientific">Dethiosulfatarculus sandiegensis</name>
    <dbReference type="NCBI Taxonomy" id="1429043"/>
    <lineage>
        <taxon>Bacteria</taxon>
        <taxon>Pseudomonadati</taxon>
        <taxon>Thermodesulfobacteriota</taxon>
        <taxon>Desulfarculia</taxon>
        <taxon>Desulfarculales</taxon>
        <taxon>Desulfarculaceae</taxon>
        <taxon>Dethiosulfatarculus</taxon>
    </lineage>
</organism>
<dbReference type="InterPro" id="IPR011990">
    <property type="entry name" value="TPR-like_helical_dom_sf"/>
</dbReference>
<dbReference type="InParanoid" id="A0A0D2IZ28"/>
<accession>A0A0D2IZ28</accession>
<name>A0A0D2IZ28_9BACT</name>
<dbReference type="Gene3D" id="1.25.40.10">
    <property type="entry name" value="Tetratricopeptide repeat domain"/>
    <property type="match status" value="2"/>
</dbReference>
<dbReference type="OrthoDB" id="5454152at2"/>
<dbReference type="Pfam" id="PF13432">
    <property type="entry name" value="TPR_16"/>
    <property type="match status" value="1"/>
</dbReference>
<sequence>MKKYAEALQAINQAIQILPEYHKFYLKRGDIYLELKEYDLALSDYNKYLTHKPDSSSALYNRGLAFLKLKRYPDSIKDFSRAIEVKPKYYKVYIKRAKACSILGETQKRNQNLLKAFKLKLAGYM</sequence>
<evidence type="ECO:0000256" key="1">
    <source>
        <dbReference type="ARBA" id="ARBA00022737"/>
    </source>
</evidence>
<evidence type="ECO:0000256" key="2">
    <source>
        <dbReference type="ARBA" id="ARBA00022803"/>
    </source>
</evidence>
<gene>
    <name evidence="4" type="ORF">X474_26210</name>
</gene>
<dbReference type="STRING" id="1429043.X474_26210"/>
<evidence type="ECO:0000313" key="4">
    <source>
        <dbReference type="EMBL" id="KIX11274.1"/>
    </source>
</evidence>
<feature type="repeat" description="TPR" evidence="3">
    <location>
        <begin position="56"/>
        <end position="89"/>
    </location>
</feature>
<protein>
    <submittedName>
        <fullName evidence="4">Uncharacterized protein</fullName>
    </submittedName>
</protein>
<dbReference type="AlphaFoldDB" id="A0A0D2IZ28"/>
<dbReference type="InterPro" id="IPR019734">
    <property type="entry name" value="TPR_rpt"/>
</dbReference>
<keyword evidence="1" id="KW-0677">Repeat</keyword>
<evidence type="ECO:0000313" key="5">
    <source>
        <dbReference type="Proteomes" id="UP000032233"/>
    </source>
</evidence>
<dbReference type="PATRIC" id="fig|1429043.3.peg.5548"/>
<dbReference type="InterPro" id="IPR050498">
    <property type="entry name" value="Ycf3"/>
</dbReference>
<comment type="caution">
    <text evidence="4">The sequence shown here is derived from an EMBL/GenBank/DDBJ whole genome shotgun (WGS) entry which is preliminary data.</text>
</comment>
<dbReference type="SMART" id="SM00028">
    <property type="entry name" value="TPR"/>
    <property type="match status" value="2"/>
</dbReference>
<dbReference type="Proteomes" id="UP000032233">
    <property type="component" value="Unassembled WGS sequence"/>
</dbReference>
<keyword evidence="5" id="KW-1185">Reference proteome</keyword>
<keyword evidence="2 3" id="KW-0802">TPR repeat</keyword>
<reference evidence="4 5" key="1">
    <citation type="submission" date="2013-11" db="EMBL/GenBank/DDBJ databases">
        <title>Metagenomic analysis of a methanogenic consortium involved in long chain n-alkane degradation.</title>
        <authorList>
            <person name="Davidova I.A."/>
            <person name="Callaghan A.V."/>
            <person name="Wawrik B."/>
            <person name="Pruitt S."/>
            <person name="Marks C."/>
            <person name="Duncan K.E."/>
            <person name="Suflita J.M."/>
        </authorList>
    </citation>
    <scope>NUCLEOTIDE SEQUENCE [LARGE SCALE GENOMIC DNA]</scope>
    <source>
        <strain evidence="4 5">SPR</strain>
    </source>
</reference>
<proteinExistence type="predicted"/>
<dbReference type="PANTHER" id="PTHR44858">
    <property type="entry name" value="TETRATRICOPEPTIDE REPEAT PROTEIN 6"/>
    <property type="match status" value="1"/>
</dbReference>
<evidence type="ECO:0000256" key="3">
    <source>
        <dbReference type="PROSITE-ProRule" id="PRU00339"/>
    </source>
</evidence>
<feature type="repeat" description="TPR" evidence="3">
    <location>
        <begin position="22"/>
        <end position="55"/>
    </location>
</feature>
<dbReference type="Pfam" id="PF00515">
    <property type="entry name" value="TPR_1"/>
    <property type="match status" value="1"/>
</dbReference>
<dbReference type="PROSITE" id="PS50293">
    <property type="entry name" value="TPR_REGION"/>
    <property type="match status" value="1"/>
</dbReference>
<dbReference type="EMBL" id="AZAC01000067">
    <property type="protein sequence ID" value="KIX11274.1"/>
    <property type="molecule type" value="Genomic_DNA"/>
</dbReference>
<dbReference type="SUPFAM" id="SSF48452">
    <property type="entry name" value="TPR-like"/>
    <property type="match status" value="1"/>
</dbReference>
<dbReference type="PROSITE" id="PS50005">
    <property type="entry name" value="TPR"/>
    <property type="match status" value="2"/>
</dbReference>